<evidence type="ECO:0000313" key="2">
    <source>
        <dbReference type="EMBL" id="OSX78283.1"/>
    </source>
</evidence>
<keyword evidence="1" id="KW-0732">Signal</keyword>
<dbReference type="EMBL" id="KV918816">
    <property type="protein sequence ID" value="OSX78283.1"/>
    <property type="molecule type" value="Genomic_DNA"/>
</dbReference>
<proteinExistence type="predicted"/>
<dbReference type="AlphaFoldDB" id="A0A1X6PCA0"/>
<evidence type="ECO:0000313" key="3">
    <source>
        <dbReference type="Proteomes" id="UP000218209"/>
    </source>
</evidence>
<accession>A0A1X6PCA0</accession>
<protein>
    <recommendedName>
        <fullName evidence="4">DAGKc domain-containing protein</fullName>
    </recommendedName>
</protein>
<feature type="signal peptide" evidence="1">
    <location>
        <begin position="1"/>
        <end position="26"/>
    </location>
</feature>
<evidence type="ECO:0000256" key="1">
    <source>
        <dbReference type="SAM" id="SignalP"/>
    </source>
</evidence>
<gene>
    <name evidence="2" type="ORF">BU14_0113s0027</name>
</gene>
<organism evidence="2 3">
    <name type="scientific">Porphyra umbilicalis</name>
    <name type="common">Purple laver</name>
    <name type="synonym">Red alga</name>
    <dbReference type="NCBI Taxonomy" id="2786"/>
    <lineage>
        <taxon>Eukaryota</taxon>
        <taxon>Rhodophyta</taxon>
        <taxon>Bangiophyceae</taxon>
        <taxon>Bangiales</taxon>
        <taxon>Bangiaceae</taxon>
        <taxon>Porphyra</taxon>
    </lineage>
</organism>
<evidence type="ECO:0008006" key="4">
    <source>
        <dbReference type="Google" id="ProtNLM"/>
    </source>
</evidence>
<dbReference type="Proteomes" id="UP000218209">
    <property type="component" value="Unassembled WGS sequence"/>
</dbReference>
<sequence length="209" mass="21910">MGHSPSAFSLIHCAAATCLFPPTALGSHPWLSAFSPSSTMATPTPGFIGPRAVTPTDTVERRTFRFPFPRTVVHTLGTVVRPLACCVCVLSESGRSDNTLPTPPPPPPAAPEELVPAVLVERLRPFVMPHGAVGDGTPEAAAQLAEIVAPSARIEPDWHRMWMPDTIVLGPSDGAVDAIVRVRSTARRLPAVAVAAAAVSGRGLPVVRV</sequence>
<feature type="chain" id="PRO_5012507644" description="DAGKc domain-containing protein" evidence="1">
    <location>
        <begin position="27"/>
        <end position="209"/>
    </location>
</feature>
<name>A0A1X6PCA0_PORUM</name>
<keyword evidence="3" id="KW-1185">Reference proteome</keyword>
<reference evidence="2 3" key="1">
    <citation type="submission" date="2017-03" db="EMBL/GenBank/DDBJ databases">
        <title>WGS assembly of Porphyra umbilicalis.</title>
        <authorList>
            <person name="Brawley S.H."/>
            <person name="Blouin N.A."/>
            <person name="Ficko-Blean E."/>
            <person name="Wheeler G.L."/>
            <person name="Lohr M."/>
            <person name="Goodson H.V."/>
            <person name="Jenkins J.W."/>
            <person name="Blaby-Haas C.E."/>
            <person name="Helliwell K.E."/>
            <person name="Chan C."/>
            <person name="Marriage T."/>
            <person name="Bhattacharya D."/>
            <person name="Klein A.S."/>
            <person name="Badis Y."/>
            <person name="Brodie J."/>
            <person name="Cao Y."/>
            <person name="Collen J."/>
            <person name="Dittami S.M."/>
            <person name="Gachon C.M."/>
            <person name="Green B.R."/>
            <person name="Karpowicz S."/>
            <person name="Kim J.W."/>
            <person name="Kudahl U."/>
            <person name="Lin S."/>
            <person name="Michel G."/>
            <person name="Mittag M."/>
            <person name="Olson B.J."/>
            <person name="Pangilinan J."/>
            <person name="Peng Y."/>
            <person name="Qiu H."/>
            <person name="Shu S."/>
            <person name="Singer J.T."/>
            <person name="Smith A.G."/>
            <person name="Sprecher B.N."/>
            <person name="Wagner V."/>
            <person name="Wang W."/>
            <person name="Wang Z.-Y."/>
            <person name="Yan J."/>
            <person name="Yarish C."/>
            <person name="Zoeuner-Riek S."/>
            <person name="Zhuang Y."/>
            <person name="Zou Y."/>
            <person name="Lindquist E.A."/>
            <person name="Grimwood J."/>
            <person name="Barry K."/>
            <person name="Rokhsar D.S."/>
            <person name="Schmutz J."/>
            <person name="Stiller J.W."/>
            <person name="Grossman A.R."/>
            <person name="Prochnik S.E."/>
        </authorList>
    </citation>
    <scope>NUCLEOTIDE SEQUENCE [LARGE SCALE GENOMIC DNA]</scope>
    <source>
        <strain evidence="2">4086291</strain>
    </source>
</reference>